<evidence type="ECO:0000313" key="1">
    <source>
        <dbReference type="EMBL" id="EAT12063.1"/>
    </source>
</evidence>
<accession>Q1N1I7</accession>
<dbReference type="EMBL" id="AAQH01000010">
    <property type="protein sequence ID" value="EAT12063.1"/>
    <property type="molecule type" value="Genomic_DNA"/>
</dbReference>
<protein>
    <recommendedName>
        <fullName evidence="3">Cache domain-containing protein</fullName>
    </recommendedName>
</protein>
<evidence type="ECO:0000313" key="2">
    <source>
        <dbReference type="Proteomes" id="UP000004263"/>
    </source>
</evidence>
<dbReference type="AlphaFoldDB" id="Q1N1I7"/>
<comment type="caution">
    <text evidence="1">The sequence shown here is derived from an EMBL/GenBank/DDBJ whole genome shotgun (WGS) entry which is preliminary data.</text>
</comment>
<dbReference type="HOGENOM" id="CLU_1445039_0_0_6"/>
<dbReference type="STRING" id="207949.RED65_03455"/>
<sequence length="187" mass="21411">MTNSTLYRISLFIWLWACFTPNCLAIEKSDLEPVIESLTKFARSNEVISWLKANDSTFNLPDILQIDREWNSKPDIENQFFDPEVQNQIAVFMSENRLFVEIILIGRNGETLAAIPKTSDYWQGDEDKFIQVMAYHRNYIGPLKWDESTQTISAHVSIPVTHKDETIGVITGGIEATLQDLSRAQIN</sequence>
<name>Q1N1I7_9GAMM</name>
<reference evidence="1 2" key="1">
    <citation type="submission" date="2006-03" db="EMBL/GenBank/DDBJ databases">
        <authorList>
            <person name="Pinhassi J."/>
            <person name="Pedros-Alio C."/>
            <person name="Ferriera S."/>
            <person name="Johnson J."/>
            <person name="Kravitz S."/>
            <person name="Halpern A."/>
            <person name="Remington K."/>
            <person name="Beeson K."/>
            <person name="Tran B."/>
            <person name="Rogers Y.-H."/>
            <person name="Friedman R."/>
            <person name="Venter J.C."/>
        </authorList>
    </citation>
    <scope>NUCLEOTIDE SEQUENCE [LARGE SCALE GENOMIC DNA]</scope>
    <source>
        <strain evidence="1 2">RED65</strain>
    </source>
</reference>
<proteinExistence type="predicted"/>
<gene>
    <name evidence="1" type="ORF">RED65_03455</name>
</gene>
<keyword evidence="2" id="KW-1185">Reference proteome</keyword>
<dbReference type="CDD" id="cd18773">
    <property type="entry name" value="PDC1_HK_sensor"/>
    <property type="match status" value="1"/>
</dbReference>
<dbReference type="Proteomes" id="UP000004263">
    <property type="component" value="Unassembled WGS sequence"/>
</dbReference>
<dbReference type="OrthoDB" id="195732at2"/>
<evidence type="ECO:0008006" key="3">
    <source>
        <dbReference type="Google" id="ProtNLM"/>
    </source>
</evidence>
<dbReference type="RefSeq" id="WP_007019023.1">
    <property type="nucleotide sequence ID" value="NZ_CH724120.1"/>
</dbReference>
<organism evidence="1 2">
    <name type="scientific">Bermanella marisrubri</name>
    <dbReference type="NCBI Taxonomy" id="207949"/>
    <lineage>
        <taxon>Bacteria</taxon>
        <taxon>Pseudomonadati</taxon>
        <taxon>Pseudomonadota</taxon>
        <taxon>Gammaproteobacteria</taxon>
        <taxon>Oceanospirillales</taxon>
        <taxon>Oceanospirillaceae</taxon>
        <taxon>Bermanella</taxon>
    </lineage>
</organism>